<evidence type="ECO:0000256" key="1">
    <source>
        <dbReference type="ARBA" id="ARBA00004613"/>
    </source>
</evidence>
<dbReference type="GO" id="GO:0016042">
    <property type="term" value="P:lipid catabolic process"/>
    <property type="evidence" value="ECO:0007669"/>
    <property type="project" value="UniProtKB-KW"/>
</dbReference>
<gene>
    <name evidence="9" type="ORF">F3Y22_tig00111835pilonHSYRG00165</name>
</gene>
<feature type="chain" id="PRO_5025639596" description="GDSL esterase/lipase" evidence="8">
    <location>
        <begin position="24"/>
        <end position="226"/>
    </location>
</feature>
<feature type="signal peptide" evidence="8">
    <location>
        <begin position="1"/>
        <end position="23"/>
    </location>
</feature>
<evidence type="ECO:0000256" key="7">
    <source>
        <dbReference type="ARBA" id="ARBA00023098"/>
    </source>
</evidence>
<dbReference type="GO" id="GO:0005576">
    <property type="term" value="C:extracellular region"/>
    <property type="evidence" value="ECO:0007669"/>
    <property type="project" value="UniProtKB-SubCell"/>
</dbReference>
<evidence type="ECO:0000256" key="3">
    <source>
        <dbReference type="ARBA" id="ARBA00022525"/>
    </source>
</evidence>
<dbReference type="EMBL" id="VEPZ02001442">
    <property type="protein sequence ID" value="KAE8672681.1"/>
    <property type="molecule type" value="Genomic_DNA"/>
</dbReference>
<evidence type="ECO:0000256" key="2">
    <source>
        <dbReference type="ARBA" id="ARBA00008668"/>
    </source>
</evidence>
<evidence type="ECO:0000256" key="4">
    <source>
        <dbReference type="ARBA" id="ARBA00022729"/>
    </source>
</evidence>
<keyword evidence="4 8" id="KW-0732">Signal</keyword>
<evidence type="ECO:0000313" key="10">
    <source>
        <dbReference type="Proteomes" id="UP000436088"/>
    </source>
</evidence>
<evidence type="ECO:0008006" key="11">
    <source>
        <dbReference type="Google" id="ProtNLM"/>
    </source>
</evidence>
<proteinExistence type="inferred from homology"/>
<accession>A0A6A2XAS1</accession>
<dbReference type="Gene3D" id="3.40.50.1110">
    <property type="entry name" value="SGNH hydrolase"/>
    <property type="match status" value="2"/>
</dbReference>
<keyword evidence="7" id="KW-0443">Lipid metabolism</keyword>
<evidence type="ECO:0000313" key="9">
    <source>
        <dbReference type="EMBL" id="KAE8672681.1"/>
    </source>
</evidence>
<evidence type="ECO:0000256" key="6">
    <source>
        <dbReference type="ARBA" id="ARBA00022963"/>
    </source>
</evidence>
<keyword evidence="6" id="KW-0442">Lipid degradation</keyword>
<dbReference type="GO" id="GO:0016298">
    <property type="term" value="F:lipase activity"/>
    <property type="evidence" value="ECO:0007669"/>
    <property type="project" value="InterPro"/>
</dbReference>
<dbReference type="InterPro" id="IPR008265">
    <property type="entry name" value="Lipase_GDSL_AS"/>
</dbReference>
<keyword evidence="5" id="KW-0378">Hydrolase</keyword>
<dbReference type="PROSITE" id="PS01098">
    <property type="entry name" value="LIPASE_GDSL_SER"/>
    <property type="match status" value="1"/>
</dbReference>
<dbReference type="PANTHER" id="PTHR45650">
    <property type="entry name" value="GDSL-LIKE LIPASE/ACYLHYDROLASE-RELATED"/>
    <property type="match status" value="1"/>
</dbReference>
<comment type="subcellular location">
    <subcellularLocation>
        <location evidence="1">Secreted</location>
    </subcellularLocation>
</comment>
<dbReference type="InterPro" id="IPR036514">
    <property type="entry name" value="SGNH_hydro_sf"/>
</dbReference>
<dbReference type="PANTHER" id="PTHR45650:SF24">
    <property type="entry name" value="GDSL ESTERASE_LIPASE 7-LIKE"/>
    <property type="match status" value="1"/>
</dbReference>
<keyword evidence="3" id="KW-0964">Secreted</keyword>
<keyword evidence="10" id="KW-1185">Reference proteome</keyword>
<reference evidence="9" key="1">
    <citation type="submission" date="2019-09" db="EMBL/GenBank/DDBJ databases">
        <title>Draft genome information of white flower Hibiscus syriacus.</title>
        <authorList>
            <person name="Kim Y.-M."/>
        </authorList>
    </citation>
    <scope>NUCLEOTIDE SEQUENCE [LARGE SCALE GENOMIC DNA]</scope>
    <source>
        <strain evidence="9">YM2019G1</strain>
    </source>
</reference>
<dbReference type="AlphaFoldDB" id="A0A6A2XAS1"/>
<comment type="caution">
    <text evidence="9">The sequence shown here is derived from an EMBL/GenBank/DDBJ whole genome shotgun (WGS) entry which is preliminary data.</text>
</comment>
<evidence type="ECO:0000256" key="5">
    <source>
        <dbReference type="ARBA" id="ARBA00022801"/>
    </source>
</evidence>
<dbReference type="Proteomes" id="UP000436088">
    <property type="component" value="Unassembled WGS sequence"/>
</dbReference>
<organism evidence="9 10">
    <name type="scientific">Hibiscus syriacus</name>
    <name type="common">Rose of Sharon</name>
    <dbReference type="NCBI Taxonomy" id="106335"/>
    <lineage>
        <taxon>Eukaryota</taxon>
        <taxon>Viridiplantae</taxon>
        <taxon>Streptophyta</taxon>
        <taxon>Embryophyta</taxon>
        <taxon>Tracheophyta</taxon>
        <taxon>Spermatophyta</taxon>
        <taxon>Magnoliopsida</taxon>
        <taxon>eudicotyledons</taxon>
        <taxon>Gunneridae</taxon>
        <taxon>Pentapetalae</taxon>
        <taxon>rosids</taxon>
        <taxon>malvids</taxon>
        <taxon>Malvales</taxon>
        <taxon>Malvaceae</taxon>
        <taxon>Malvoideae</taxon>
        <taxon>Hibiscus</taxon>
    </lineage>
</organism>
<protein>
    <recommendedName>
        <fullName evidence="11">GDSL esterase/lipase</fullName>
    </recommendedName>
</protein>
<sequence>MNYASLCFLALFLLPLGLIYTDSKPLPPLPVPPFNIPQAEICRYLGLDYCSINLPALYVVGDSIVDAGNNNYLDTASKANYAPYGIDFGGVATGRPTNGRTFVDFIAQVVGLPFPPPVMGLSESQRNITTGLNYGSSSGGNDLVLYWQFGKLPEQFSTVKKYTRLLSNELYSRLEAIYELGARKFVVNNAFPFRCQPVNLHQKANKTSVLEDMNERAALFNGFAST</sequence>
<evidence type="ECO:0000256" key="8">
    <source>
        <dbReference type="SAM" id="SignalP"/>
    </source>
</evidence>
<comment type="similarity">
    <text evidence="2">Belongs to the 'GDSL' lipolytic enzyme family.</text>
</comment>
<name>A0A6A2XAS1_HIBSY</name>
<dbReference type="InterPro" id="IPR051238">
    <property type="entry name" value="GDSL_esterase/lipase"/>
</dbReference>